<gene>
    <name evidence="10" type="ORF">M378DRAFT_73084</name>
</gene>
<evidence type="ECO:0000259" key="6">
    <source>
        <dbReference type="PROSITE" id="PS50002"/>
    </source>
</evidence>
<dbReference type="InterPro" id="IPR023578">
    <property type="entry name" value="Ras_GEF_dom_sf"/>
</dbReference>
<dbReference type="InterPro" id="IPR000651">
    <property type="entry name" value="Ras-like_Gua-exchang_fac_N"/>
</dbReference>
<evidence type="ECO:0008006" key="12">
    <source>
        <dbReference type="Google" id="ProtNLM"/>
    </source>
</evidence>
<dbReference type="PROSITE" id="PS50002">
    <property type="entry name" value="SH3"/>
    <property type="match status" value="1"/>
</dbReference>
<dbReference type="InterPro" id="IPR036028">
    <property type="entry name" value="SH3-like_dom_sf"/>
</dbReference>
<dbReference type="GO" id="GO:0007265">
    <property type="term" value="P:Ras protein signal transduction"/>
    <property type="evidence" value="ECO:0007669"/>
    <property type="project" value="TreeGrafter"/>
</dbReference>
<feature type="domain" description="Ras-GEF" evidence="7">
    <location>
        <begin position="1103"/>
        <end position="1338"/>
    </location>
</feature>
<dbReference type="HOGENOM" id="CLU_002632_0_1_1"/>
<dbReference type="Gene3D" id="1.10.840.10">
    <property type="entry name" value="Ras guanine-nucleotide exchange factors catalytic domain"/>
    <property type="match status" value="1"/>
</dbReference>
<dbReference type="PROSITE" id="PS50020">
    <property type="entry name" value="WW_DOMAIN_2"/>
    <property type="match status" value="1"/>
</dbReference>
<evidence type="ECO:0000313" key="10">
    <source>
        <dbReference type="EMBL" id="KIL67942.1"/>
    </source>
</evidence>
<dbReference type="SMART" id="SM00147">
    <property type="entry name" value="RasGEF"/>
    <property type="match status" value="1"/>
</dbReference>
<dbReference type="SMART" id="SM00326">
    <property type="entry name" value="SH3"/>
    <property type="match status" value="1"/>
</dbReference>
<dbReference type="Gene3D" id="1.20.870.10">
    <property type="entry name" value="Son of sevenless (SoS) protein Chain: S domain 1"/>
    <property type="match status" value="1"/>
</dbReference>
<dbReference type="OrthoDB" id="546434at2759"/>
<dbReference type="CDD" id="cd00155">
    <property type="entry name" value="RasGEF"/>
    <property type="match status" value="1"/>
</dbReference>
<evidence type="ECO:0000259" key="7">
    <source>
        <dbReference type="PROSITE" id="PS50009"/>
    </source>
</evidence>
<dbReference type="InParanoid" id="A0A0C2X1E1"/>
<keyword evidence="2 3" id="KW-0344">Guanine-nucleotide releasing factor</keyword>
<organism evidence="10 11">
    <name type="scientific">Amanita muscaria (strain Koide BX008)</name>
    <dbReference type="NCBI Taxonomy" id="946122"/>
    <lineage>
        <taxon>Eukaryota</taxon>
        <taxon>Fungi</taxon>
        <taxon>Dikarya</taxon>
        <taxon>Basidiomycota</taxon>
        <taxon>Agaricomycotina</taxon>
        <taxon>Agaricomycetes</taxon>
        <taxon>Agaricomycetidae</taxon>
        <taxon>Agaricales</taxon>
        <taxon>Pluteineae</taxon>
        <taxon>Amanitaceae</taxon>
        <taxon>Amanita</taxon>
    </lineage>
</organism>
<dbReference type="CDD" id="cd06224">
    <property type="entry name" value="REM"/>
    <property type="match status" value="1"/>
</dbReference>
<dbReference type="FunCoup" id="A0A0C2X1E1">
    <property type="interactions" value="43"/>
</dbReference>
<reference evidence="10 11" key="1">
    <citation type="submission" date="2014-04" db="EMBL/GenBank/DDBJ databases">
        <title>Evolutionary Origins and Diversification of the Mycorrhizal Mutualists.</title>
        <authorList>
            <consortium name="DOE Joint Genome Institute"/>
            <consortium name="Mycorrhizal Genomics Consortium"/>
            <person name="Kohler A."/>
            <person name="Kuo A."/>
            <person name="Nagy L.G."/>
            <person name="Floudas D."/>
            <person name="Copeland A."/>
            <person name="Barry K.W."/>
            <person name="Cichocki N."/>
            <person name="Veneault-Fourrey C."/>
            <person name="LaButti K."/>
            <person name="Lindquist E.A."/>
            <person name="Lipzen A."/>
            <person name="Lundell T."/>
            <person name="Morin E."/>
            <person name="Murat C."/>
            <person name="Riley R."/>
            <person name="Ohm R."/>
            <person name="Sun H."/>
            <person name="Tunlid A."/>
            <person name="Henrissat B."/>
            <person name="Grigoriev I.V."/>
            <person name="Hibbett D.S."/>
            <person name="Martin F."/>
        </authorList>
    </citation>
    <scope>NUCLEOTIDE SEQUENCE [LARGE SCALE GENOMIC DNA]</scope>
    <source>
        <strain evidence="10 11">Koide BX008</strain>
    </source>
</reference>
<dbReference type="InterPro" id="IPR056685">
    <property type="entry name" value="DUF7783"/>
</dbReference>
<dbReference type="GO" id="GO:0005085">
    <property type="term" value="F:guanyl-nucleotide exchange factor activity"/>
    <property type="evidence" value="ECO:0007669"/>
    <property type="project" value="UniProtKB-KW"/>
</dbReference>
<dbReference type="Pfam" id="PF00617">
    <property type="entry name" value="RasGEF"/>
    <property type="match status" value="1"/>
</dbReference>
<dbReference type="EMBL" id="KN818230">
    <property type="protein sequence ID" value="KIL67942.1"/>
    <property type="molecule type" value="Genomic_DNA"/>
</dbReference>
<dbReference type="CDD" id="cd11883">
    <property type="entry name" value="SH3_Sdc25"/>
    <property type="match status" value="1"/>
</dbReference>
<evidence type="ECO:0000313" key="11">
    <source>
        <dbReference type="Proteomes" id="UP000054549"/>
    </source>
</evidence>
<dbReference type="SMART" id="SM00456">
    <property type="entry name" value="WW"/>
    <property type="match status" value="2"/>
</dbReference>
<evidence type="ECO:0000259" key="8">
    <source>
        <dbReference type="PROSITE" id="PS50020"/>
    </source>
</evidence>
<evidence type="ECO:0000259" key="9">
    <source>
        <dbReference type="PROSITE" id="PS50212"/>
    </source>
</evidence>
<feature type="region of interest" description="Disordered" evidence="5">
    <location>
        <begin position="1"/>
        <end position="34"/>
    </location>
</feature>
<dbReference type="InterPro" id="IPR008937">
    <property type="entry name" value="Ras-like_GEF"/>
</dbReference>
<dbReference type="InterPro" id="IPR019804">
    <property type="entry name" value="Ras_G-nucl-exch_fac_CS"/>
</dbReference>
<sequence>MHPGLGPFNGARPLGRTRASAINPYDTSSNAGAVNGVPAQQHHFIQYPQEEELDVETEEPFQSLFCRALYDYESQDNSALSFRRGDIIEVLSQQPSGWWDGLLGDERGWFPSNYVVIISEEEAEQAFTTAASEVTNQSAGATPPAAAAAIYVQENVPLINGAEVTPTASIQFGRVHTQPQAQQQQDTNVEVDLSHALLRGGLVQTENQHWMNDSEGKYKQVNGHGGSTSSLSSQLSDFWMPQVTPDNQIYYLNTHTGQQSRDFPLEAEEEAANSELSSFASQSSSRTKTSSALPYRHSHSNSSGSDQNIAGFDFFNRSGTPEPWIKRLADDGYTYYYFNKSDGSVQWTRPELNGAIPRDRGESVSQSTPLSPTQDSINQFPDSSQLSVYSDDSDMQSVVTDSRKLRSNDAIKKKGPTSTSISKGQETSADRIAKSLQQALAPPPPKLVTDLSAAAKFAIQAVVENIRPNDLTRRSEDDRRMDDLINYVVHAVRDLLYVSAAPTGHIPSSALPPGCKDYKLPSQSPLKPAQRKVTATLSRLVLSARAMQYDSGATVNDTISRIQSDAEELEKAVLSFVFEVQRTQHTSDARPLKRLAGVFSTINIGLGLIGAGAAGTWKGFGWVPLSDDQNLPKRLLTPDVTSELGLLVSRLEETTTSFSYALRVLDESSADQIHVRGQNLITQLSSILNFVADIRIARHVDVDGVLMDGSISANEIYAGTVEKARSLVRGLEASIQAAYDDGMALVMTTQSISGDEFGQNRAEKGFIYERLDTLCLSLKANMDHAQQILEALLAIGHEQADTAQGEYTGSIEWRLSKLSMIRQDDDVGFTDEDEDVVDMEYAMNRDIMAQSLANQLQEQEDEELSAELDDDDQELINEVDKVPVNHDDDVLDKSPPRQNASKSKLARIFGDEYADKVAKDSQPWYLQANYDSNDILLDPDGTVRSGTLAALVERLTSHDQMDTSYSKTFLLTFKSFTTADELFDLLVARFRIQPPANLTPEELPEWEKLKQRVIQIRVLNTLKAMITDDDVLDKEDMALLDRMLEFLKSDEVRHLNAAIALIKNIERIKAGGDALKQTQTNPGAPPPPMIPKTNKKLKLLDIEPLELARQLTIKESELYRRIKPIECLLRAREQKSENVDNIATVIQTSNRIADWVAESILSKEDSRKRGNIVKHLITVADRCRTLNNFSSMIAITSGLNTPPIRRLKRTWEQVNQRTMAQFAACEATIDSKGHFREYRRMMQTVNPPCVPFIGVFLTDLQFIHDGNPDTLPGGLINFRKRQMLSEVIGNIKRWQAQPFNLATVPVIMTYVEESLSQFTDTKASSDLFWDMSMEREPREREDEKMARLLHESGFL</sequence>
<dbReference type="InterPro" id="IPR001202">
    <property type="entry name" value="WW_dom"/>
</dbReference>
<evidence type="ECO:0000256" key="3">
    <source>
        <dbReference type="PROSITE-ProRule" id="PRU00168"/>
    </source>
</evidence>
<accession>A0A0C2X1E1</accession>
<feature type="compositionally biased region" description="Polar residues" evidence="5">
    <location>
        <begin position="416"/>
        <end position="427"/>
    </location>
</feature>
<feature type="compositionally biased region" description="Low complexity" evidence="5">
    <location>
        <begin position="273"/>
        <end position="291"/>
    </location>
</feature>
<feature type="compositionally biased region" description="Polar residues" evidence="5">
    <location>
        <begin position="363"/>
        <end position="400"/>
    </location>
</feature>
<dbReference type="PRINTS" id="PR00452">
    <property type="entry name" value="SH3DOMAIN"/>
</dbReference>
<evidence type="ECO:0000256" key="5">
    <source>
        <dbReference type="SAM" id="MobiDB-lite"/>
    </source>
</evidence>
<dbReference type="Gene3D" id="2.20.70.10">
    <property type="match status" value="1"/>
</dbReference>
<dbReference type="PANTHER" id="PTHR23113:SF368">
    <property type="entry name" value="CELL DIVISION CONTROL PROTEIN 25"/>
    <property type="match status" value="1"/>
</dbReference>
<proteinExistence type="predicted"/>
<evidence type="ECO:0000256" key="1">
    <source>
        <dbReference type="ARBA" id="ARBA00022443"/>
    </source>
</evidence>
<evidence type="ECO:0000256" key="2">
    <source>
        <dbReference type="ARBA" id="ARBA00022658"/>
    </source>
</evidence>
<keyword evidence="11" id="KW-1185">Reference proteome</keyword>
<keyword evidence="1 4" id="KW-0728">SH3 domain</keyword>
<feature type="domain" description="WW" evidence="8">
    <location>
        <begin position="318"/>
        <end position="352"/>
    </location>
</feature>
<dbReference type="InterPro" id="IPR001895">
    <property type="entry name" value="RASGEF_cat_dom"/>
</dbReference>
<evidence type="ECO:0000256" key="4">
    <source>
        <dbReference type="PROSITE-ProRule" id="PRU00192"/>
    </source>
</evidence>
<protein>
    <recommendedName>
        <fullName evidence="12">Ras GEF</fullName>
    </recommendedName>
</protein>
<feature type="compositionally biased region" description="Basic and acidic residues" evidence="5">
    <location>
        <begin position="401"/>
        <end position="412"/>
    </location>
</feature>
<dbReference type="Pfam" id="PF00018">
    <property type="entry name" value="SH3_1"/>
    <property type="match status" value="1"/>
</dbReference>
<dbReference type="PROSITE" id="PS00720">
    <property type="entry name" value="RASGEF"/>
    <property type="match status" value="1"/>
</dbReference>
<dbReference type="GO" id="GO:0005886">
    <property type="term" value="C:plasma membrane"/>
    <property type="evidence" value="ECO:0007669"/>
    <property type="project" value="TreeGrafter"/>
</dbReference>
<dbReference type="Pfam" id="PF00618">
    <property type="entry name" value="RasGEF_N"/>
    <property type="match status" value="1"/>
</dbReference>
<dbReference type="PROSITE" id="PS50009">
    <property type="entry name" value="RASGEF_CAT"/>
    <property type="match status" value="1"/>
</dbReference>
<dbReference type="CDD" id="cd00201">
    <property type="entry name" value="WW"/>
    <property type="match status" value="1"/>
</dbReference>
<dbReference type="SUPFAM" id="SSF48366">
    <property type="entry name" value="Ras GEF"/>
    <property type="match status" value="1"/>
</dbReference>
<feature type="region of interest" description="Disordered" evidence="5">
    <location>
        <begin position="347"/>
        <end position="428"/>
    </location>
</feature>
<dbReference type="Gene3D" id="2.30.30.40">
    <property type="entry name" value="SH3 Domains"/>
    <property type="match status" value="1"/>
</dbReference>
<dbReference type="FunFam" id="2.30.30.40:FF:000072">
    <property type="entry name" value="Unconventional Myosin IB"/>
    <property type="match status" value="1"/>
</dbReference>
<feature type="region of interest" description="Disordered" evidence="5">
    <location>
        <begin position="267"/>
        <end position="309"/>
    </location>
</feature>
<name>A0A0C2X1E1_AMAMK</name>
<feature type="domain" description="N-terminal Ras-GEF" evidence="9">
    <location>
        <begin position="939"/>
        <end position="1070"/>
    </location>
</feature>
<dbReference type="InterPro" id="IPR036964">
    <property type="entry name" value="RASGEF_cat_dom_sf"/>
</dbReference>
<dbReference type="InterPro" id="IPR001452">
    <property type="entry name" value="SH3_domain"/>
</dbReference>
<dbReference type="Pfam" id="PF25006">
    <property type="entry name" value="DUF7783"/>
    <property type="match status" value="1"/>
</dbReference>
<dbReference type="PANTHER" id="PTHR23113">
    <property type="entry name" value="GUANINE NUCLEOTIDE EXCHANGE FACTOR"/>
    <property type="match status" value="1"/>
</dbReference>
<dbReference type="Proteomes" id="UP000054549">
    <property type="component" value="Unassembled WGS sequence"/>
</dbReference>
<dbReference type="SMART" id="SM00229">
    <property type="entry name" value="RasGEFN"/>
    <property type="match status" value="1"/>
</dbReference>
<feature type="domain" description="SH3" evidence="6">
    <location>
        <begin position="61"/>
        <end position="120"/>
    </location>
</feature>
<dbReference type="STRING" id="946122.A0A0C2X1E1"/>
<dbReference type="SUPFAM" id="SSF50044">
    <property type="entry name" value="SH3-domain"/>
    <property type="match status" value="1"/>
</dbReference>
<dbReference type="PROSITE" id="PS50212">
    <property type="entry name" value="RASGEF_NTER"/>
    <property type="match status" value="1"/>
</dbReference>